<name>A0A1L0CI98_9ASCO</name>
<dbReference type="Proteomes" id="UP000183365">
    <property type="component" value="Unassembled WGS sequence"/>
</dbReference>
<sequence>MTSSKHSEYHTVACFLPKFNTKKDEYPIFQDISALKNIIHTWYIYKYQLSNIILDNKLQFFLDVLLNNNMKKHKALLNLGKVYEWTSEIDLFYDSSYDELMEFIQKIKIEIEKNYLRIEEGCKILIELESCFSSSPNSIKLKKWFEKFTNLMIYDYKHKVLHMDKDTLSEEIAFVKFSGEDGETWNYELLLFDSSSWYKDLLDTLSKISNRSMHTSAVYAKIEADLLIQLRDLFSKYVDRDCDFSVSILKDLELAINLSNQISTGDILSDSFVDFKNFESFNKKKIEILTRIYSFSYVYTENNGNCQMTIFDKLSTLLKFGYTSLTSNQCYEINLLHKSELYKDTNMHEKLLFDLMYYKDCPCCKFFNLFAPKHLKKPYNYTHVSRRLNLNITGLSDMNFIFLDNSDIIGASNVVIESKSYSTLSNVMKDIFSIQVGDFIIPDRVNHIPASKSPICLNYFIERNPILETLWNIMDPSNNETDMFLLLPYGPNTSQNVHNKTDFDDSCKYVKQMFTMYVNDKINRMGFSTFLIEDEKMIKAKMNFISKKHEILSLTEFKFTPYMNYYKNTEAFLL</sequence>
<proteinExistence type="predicted"/>
<evidence type="ECO:0000313" key="1">
    <source>
        <dbReference type="EMBL" id="SGZ38501.1"/>
    </source>
</evidence>
<dbReference type="OrthoDB" id="3971918at2759"/>
<gene>
    <name evidence="1" type="ORF">HGUI_00701</name>
</gene>
<evidence type="ECO:0000313" key="2">
    <source>
        <dbReference type="Proteomes" id="UP000183365"/>
    </source>
</evidence>
<dbReference type="VEuPathDB" id="FungiDB:HGUI_00701"/>
<dbReference type="EMBL" id="FQNF01000008">
    <property type="protein sequence ID" value="SGZ38501.1"/>
    <property type="molecule type" value="Genomic_DNA"/>
</dbReference>
<reference evidence="2" key="1">
    <citation type="submission" date="2016-11" db="EMBL/GenBank/DDBJ databases">
        <authorList>
            <person name="Guldener U."/>
        </authorList>
    </citation>
    <scope>NUCLEOTIDE SEQUENCE [LARGE SCALE GENOMIC DNA]</scope>
</reference>
<accession>A0A1L0CI98</accession>
<protein>
    <submittedName>
        <fullName evidence="1">Uncharacterized protein</fullName>
    </submittedName>
</protein>
<organism evidence="1 2">
    <name type="scientific">Hanseniaspora guilliermondii</name>
    <dbReference type="NCBI Taxonomy" id="56406"/>
    <lineage>
        <taxon>Eukaryota</taxon>
        <taxon>Fungi</taxon>
        <taxon>Dikarya</taxon>
        <taxon>Ascomycota</taxon>
        <taxon>Saccharomycotina</taxon>
        <taxon>Saccharomycetes</taxon>
        <taxon>Saccharomycodales</taxon>
        <taxon>Saccharomycodaceae</taxon>
        <taxon>Hanseniaspora</taxon>
    </lineage>
</organism>
<keyword evidence="2" id="KW-1185">Reference proteome</keyword>
<dbReference type="AlphaFoldDB" id="A0A1L0CI98"/>